<dbReference type="InterPro" id="IPR003660">
    <property type="entry name" value="HAMP_dom"/>
</dbReference>
<dbReference type="CDD" id="cd11386">
    <property type="entry name" value="MCP_signal"/>
    <property type="match status" value="1"/>
</dbReference>
<evidence type="ECO:0000256" key="4">
    <source>
        <dbReference type="PROSITE-ProRule" id="PRU00284"/>
    </source>
</evidence>
<protein>
    <submittedName>
        <fullName evidence="8">Methyl-accepting chemotaxis protein</fullName>
    </submittedName>
</protein>
<evidence type="ECO:0000259" key="7">
    <source>
        <dbReference type="PROSITE" id="PS50885"/>
    </source>
</evidence>
<keyword evidence="2 4" id="KW-0807">Transducer</keyword>
<keyword evidence="5" id="KW-0812">Transmembrane</keyword>
<dbReference type="SMART" id="SM00283">
    <property type="entry name" value="MA"/>
    <property type="match status" value="1"/>
</dbReference>
<dbReference type="PROSITE" id="PS50111">
    <property type="entry name" value="CHEMOTAXIS_TRANSDUC_2"/>
    <property type="match status" value="1"/>
</dbReference>
<keyword evidence="5" id="KW-1133">Transmembrane helix</keyword>
<dbReference type="SUPFAM" id="SSF58104">
    <property type="entry name" value="Methyl-accepting chemotaxis protein (MCP) signaling domain"/>
    <property type="match status" value="1"/>
</dbReference>
<evidence type="ECO:0000313" key="9">
    <source>
        <dbReference type="Proteomes" id="UP001570417"/>
    </source>
</evidence>
<evidence type="ECO:0000256" key="5">
    <source>
        <dbReference type="SAM" id="Phobius"/>
    </source>
</evidence>
<evidence type="ECO:0000256" key="3">
    <source>
        <dbReference type="ARBA" id="ARBA00029447"/>
    </source>
</evidence>
<evidence type="ECO:0000259" key="6">
    <source>
        <dbReference type="PROSITE" id="PS50111"/>
    </source>
</evidence>
<dbReference type="RefSeq" id="WP_372264673.1">
    <property type="nucleotide sequence ID" value="NZ_JBFRUW010000003.1"/>
</dbReference>
<dbReference type="PANTHER" id="PTHR32089">
    <property type="entry name" value="METHYL-ACCEPTING CHEMOTAXIS PROTEIN MCPB"/>
    <property type="match status" value="1"/>
</dbReference>
<dbReference type="PROSITE" id="PS50885">
    <property type="entry name" value="HAMP"/>
    <property type="match status" value="1"/>
</dbReference>
<keyword evidence="9" id="KW-1185">Reference proteome</keyword>
<gene>
    <name evidence="8" type="ORF">AB4566_01965</name>
</gene>
<dbReference type="Gene3D" id="1.10.287.950">
    <property type="entry name" value="Methyl-accepting chemotaxis protein"/>
    <property type="match status" value="1"/>
</dbReference>
<feature type="transmembrane region" description="Helical" evidence="5">
    <location>
        <begin position="283"/>
        <end position="301"/>
    </location>
</feature>
<dbReference type="SMART" id="SM00304">
    <property type="entry name" value="HAMP"/>
    <property type="match status" value="1"/>
</dbReference>
<dbReference type="Gene3D" id="6.10.340.10">
    <property type="match status" value="1"/>
</dbReference>
<accession>A0ABV4N6R7</accession>
<keyword evidence="5" id="KW-0472">Membrane</keyword>
<dbReference type="Proteomes" id="UP001570417">
    <property type="component" value="Unassembled WGS sequence"/>
</dbReference>
<evidence type="ECO:0000256" key="1">
    <source>
        <dbReference type="ARBA" id="ARBA00004370"/>
    </source>
</evidence>
<comment type="caution">
    <text evidence="8">The sequence shown here is derived from an EMBL/GenBank/DDBJ whole genome shotgun (WGS) entry which is preliminary data.</text>
</comment>
<comment type="subcellular location">
    <subcellularLocation>
        <location evidence="1">Membrane</location>
    </subcellularLocation>
</comment>
<dbReference type="Pfam" id="PF00672">
    <property type="entry name" value="HAMP"/>
    <property type="match status" value="1"/>
</dbReference>
<feature type="domain" description="Methyl-accepting transducer" evidence="6">
    <location>
        <begin position="362"/>
        <end position="598"/>
    </location>
</feature>
<dbReference type="InterPro" id="IPR004089">
    <property type="entry name" value="MCPsignal_dom"/>
</dbReference>
<organism evidence="8 9">
    <name type="scientific">Vibrio gallaecicus</name>
    <dbReference type="NCBI Taxonomy" id="552386"/>
    <lineage>
        <taxon>Bacteria</taxon>
        <taxon>Pseudomonadati</taxon>
        <taxon>Pseudomonadota</taxon>
        <taxon>Gammaproteobacteria</taxon>
        <taxon>Vibrionales</taxon>
        <taxon>Vibrionaceae</taxon>
        <taxon>Vibrio</taxon>
    </lineage>
</organism>
<sequence>MDRSPGFISFLHTLSIRMQLTLITAFLLLGILSYATFEHYSFLQLDRLQQAEHQNLSSEIDLLTLRRHEKDFLARKDLKYVQRFDDTYLNLKQRIHTLGTLVTDNNNQIKPQLDLVLDKLSKYQDQFHVLSQHVVQLGDPLSQGIKQKVTQTRTIFHNKIEELDSLSLSVASSQLADSVYSFTQTPNELTNTQLISKISIMDNLTRNNVDLQDTSALQADFEAYKSSLNNLIQSYTTYGFNPDKGLQGALRNTVHKMEDSILNLQKDIHTVYIEASNKVTLQLQLFGFIIAAIVSGMLLIIGKSITRRISQITDLMKDISEGNGDLTVRMNAKGSDELAQLANSFDLFISKLHQNITEVAEVMTTLSTCANTAEQAVNKSIKNSEQQKIESESVATAVNELVMTSNEITANIESAADTALRVKQEAEKSMLVTNEASTSIHSLTDNISESRHLVNELATHSQEIRTVMSTITGIAEQTNLLALNAAIEAARAGENGRGFAVVADEVRQLSQKTNQSTQQIEDTINGLANGVEKTVVTMQNSLDQVNTTNQKTELAVHSIQQIVDQISEVFDMNAQIATASEEQSMVSADIDRNITQIADLASSTADTVQLAGNSSREILNVSSKLEKVVAQFKY</sequence>
<dbReference type="CDD" id="cd06225">
    <property type="entry name" value="HAMP"/>
    <property type="match status" value="1"/>
</dbReference>
<dbReference type="PANTHER" id="PTHR32089:SF112">
    <property type="entry name" value="LYSOZYME-LIKE PROTEIN-RELATED"/>
    <property type="match status" value="1"/>
</dbReference>
<evidence type="ECO:0000256" key="2">
    <source>
        <dbReference type="ARBA" id="ARBA00023224"/>
    </source>
</evidence>
<feature type="domain" description="HAMP" evidence="7">
    <location>
        <begin position="303"/>
        <end position="357"/>
    </location>
</feature>
<reference evidence="8 9" key="1">
    <citation type="journal article" date="2024" name="ISME J.">
        <title>Tailless and filamentous prophages are predominant in marine Vibrio.</title>
        <authorList>
            <person name="Steensen K."/>
            <person name="Seneca J."/>
            <person name="Bartlau N."/>
            <person name="Yu X.A."/>
            <person name="Hussain F.A."/>
            <person name="Polz M.F."/>
        </authorList>
    </citation>
    <scope>NUCLEOTIDE SEQUENCE [LARGE SCALE GENOMIC DNA]</scope>
    <source>
        <strain evidence="8 9">10N.222.51.A1</strain>
    </source>
</reference>
<dbReference type="EMBL" id="JBFRUW010000003">
    <property type="protein sequence ID" value="MFA0567038.1"/>
    <property type="molecule type" value="Genomic_DNA"/>
</dbReference>
<name>A0ABV4N6R7_9VIBR</name>
<evidence type="ECO:0000313" key="8">
    <source>
        <dbReference type="EMBL" id="MFA0567038.1"/>
    </source>
</evidence>
<dbReference type="Pfam" id="PF00015">
    <property type="entry name" value="MCPsignal"/>
    <property type="match status" value="1"/>
</dbReference>
<proteinExistence type="inferred from homology"/>
<comment type="similarity">
    <text evidence="3">Belongs to the methyl-accepting chemotaxis (MCP) protein family.</text>
</comment>